<evidence type="ECO:0000313" key="1">
    <source>
        <dbReference type="EMBL" id="KAK3609897.1"/>
    </source>
</evidence>
<proteinExistence type="predicted"/>
<evidence type="ECO:0000313" key="2">
    <source>
        <dbReference type="Proteomes" id="UP001195483"/>
    </source>
</evidence>
<dbReference type="Proteomes" id="UP001195483">
    <property type="component" value="Unassembled WGS sequence"/>
</dbReference>
<dbReference type="AlphaFoldDB" id="A0AAE0TGD6"/>
<gene>
    <name evidence="1" type="ORF">CHS0354_036660</name>
</gene>
<name>A0AAE0TGD6_9BIVA</name>
<sequence length="160" mass="18268">MITFIANICIQEGCFHTVVIHDCLNILGINISKCVSLTTDFVMFGKKTSADVQICVIQTHCFVHCLNLAMTFYLKNESWLCSQTSLDRYYFTSSLANWGTALKEIQNVLDKPELAIKELHSLCWLGLKKAIDAVCKCYCCQETLDVCKRQMPQKNLHKYL</sequence>
<organism evidence="1 2">
    <name type="scientific">Potamilus streckersoni</name>
    <dbReference type="NCBI Taxonomy" id="2493646"/>
    <lineage>
        <taxon>Eukaryota</taxon>
        <taxon>Metazoa</taxon>
        <taxon>Spiralia</taxon>
        <taxon>Lophotrochozoa</taxon>
        <taxon>Mollusca</taxon>
        <taxon>Bivalvia</taxon>
        <taxon>Autobranchia</taxon>
        <taxon>Heteroconchia</taxon>
        <taxon>Palaeoheterodonta</taxon>
        <taxon>Unionida</taxon>
        <taxon>Unionoidea</taxon>
        <taxon>Unionidae</taxon>
        <taxon>Ambleminae</taxon>
        <taxon>Lampsilini</taxon>
        <taxon>Potamilus</taxon>
    </lineage>
</organism>
<reference evidence="1" key="3">
    <citation type="submission" date="2023-05" db="EMBL/GenBank/DDBJ databases">
        <authorList>
            <person name="Smith C.H."/>
        </authorList>
    </citation>
    <scope>NUCLEOTIDE SEQUENCE</scope>
    <source>
        <strain evidence="1">CHS0354</strain>
        <tissue evidence="1">Mantle</tissue>
    </source>
</reference>
<protein>
    <submittedName>
        <fullName evidence="1">Uncharacterized protein</fullName>
    </submittedName>
</protein>
<comment type="caution">
    <text evidence="1">The sequence shown here is derived from an EMBL/GenBank/DDBJ whole genome shotgun (WGS) entry which is preliminary data.</text>
</comment>
<reference evidence="1" key="2">
    <citation type="journal article" date="2021" name="Genome Biol. Evol.">
        <title>Developing a high-quality reference genome for a parasitic bivalve with doubly uniparental inheritance (Bivalvia: Unionida).</title>
        <authorList>
            <person name="Smith C.H."/>
        </authorList>
    </citation>
    <scope>NUCLEOTIDE SEQUENCE</scope>
    <source>
        <strain evidence="1">CHS0354</strain>
        <tissue evidence="1">Mantle</tissue>
    </source>
</reference>
<keyword evidence="2" id="KW-1185">Reference proteome</keyword>
<dbReference type="EMBL" id="JAEAOA010002145">
    <property type="protein sequence ID" value="KAK3609897.1"/>
    <property type="molecule type" value="Genomic_DNA"/>
</dbReference>
<accession>A0AAE0TGD6</accession>
<reference evidence="1" key="1">
    <citation type="journal article" date="2021" name="Genome Biol. Evol.">
        <title>A High-Quality Reference Genome for a Parasitic Bivalve with Doubly Uniparental Inheritance (Bivalvia: Unionida).</title>
        <authorList>
            <person name="Smith C.H."/>
        </authorList>
    </citation>
    <scope>NUCLEOTIDE SEQUENCE</scope>
    <source>
        <strain evidence="1">CHS0354</strain>
    </source>
</reference>